<evidence type="ECO:0000256" key="1">
    <source>
        <dbReference type="ARBA" id="ARBA00004141"/>
    </source>
</evidence>
<keyword evidence="3 6" id="KW-0812">Transmembrane</keyword>
<comment type="caution">
    <text evidence="7">The sequence shown here is derived from an EMBL/GenBank/DDBJ whole genome shotgun (WGS) entry which is preliminary data.</text>
</comment>
<feature type="transmembrane region" description="Helical" evidence="6">
    <location>
        <begin position="198"/>
        <end position="221"/>
    </location>
</feature>
<feature type="transmembrane region" description="Helical" evidence="6">
    <location>
        <begin position="6"/>
        <end position="26"/>
    </location>
</feature>
<feature type="transmembrane region" description="Helical" evidence="6">
    <location>
        <begin position="38"/>
        <end position="58"/>
    </location>
</feature>
<feature type="transmembrane region" description="Helical" evidence="6">
    <location>
        <begin position="227"/>
        <end position="245"/>
    </location>
</feature>
<keyword evidence="5 6" id="KW-0472">Membrane</keyword>
<organism evidence="7 8">
    <name type="scientific">Demequina lutea</name>
    <dbReference type="NCBI Taxonomy" id="431489"/>
    <lineage>
        <taxon>Bacteria</taxon>
        <taxon>Bacillati</taxon>
        <taxon>Actinomycetota</taxon>
        <taxon>Actinomycetes</taxon>
        <taxon>Micrococcales</taxon>
        <taxon>Demequinaceae</taxon>
        <taxon>Demequina</taxon>
    </lineage>
</organism>
<evidence type="ECO:0000313" key="7">
    <source>
        <dbReference type="EMBL" id="NYI41536.1"/>
    </source>
</evidence>
<dbReference type="GO" id="GO:0016020">
    <property type="term" value="C:membrane"/>
    <property type="evidence" value="ECO:0007669"/>
    <property type="project" value="UniProtKB-SubCell"/>
</dbReference>
<keyword evidence="4 6" id="KW-1133">Transmembrane helix</keyword>
<sequence length="336" mass="36729">MTSATVWAITLVGVLVVVAFDFVVVVRRPHEPTFNESVRWTLFYVGLACLFGISMLWWRSPNLDGPDAFFAGYLTEWSLSVDNLFVFLVILGRFAVPAVYRQRVLLVGVVLALVLRGIFIAVGAVALSAFSAVFYLFGAFLLWTAFSVAREGGAEEGDVEYRENRLMRVVKRLVPATENYRDGAVTVREGGRRLVTPMLLVMIAIGSTDVLFALDSIPAIFGLTKDPYLVFATNAFALMGLRQLFFVVEGLLRRLRYLSYGLSIVLAFIAVKLIFEALHANSLPFINGGQGVEWAPEIPTWLSLVVIVFAIGGAGAASVIATRGSEAAMPAAEECD</sequence>
<feature type="transmembrane region" description="Helical" evidence="6">
    <location>
        <begin position="104"/>
        <end position="126"/>
    </location>
</feature>
<dbReference type="PANTHER" id="PTHR30238:SF0">
    <property type="entry name" value="THYLAKOID MEMBRANE PROTEIN TERC, CHLOROPLASTIC"/>
    <property type="match status" value="1"/>
</dbReference>
<proteinExistence type="inferred from homology"/>
<name>A0A7Z0CHJ2_9MICO</name>
<gene>
    <name evidence="7" type="ORF">BKA03_001655</name>
</gene>
<comment type="subcellular location">
    <subcellularLocation>
        <location evidence="1">Membrane</location>
        <topology evidence="1">Multi-pass membrane protein</topology>
    </subcellularLocation>
</comment>
<feature type="transmembrane region" description="Helical" evidence="6">
    <location>
        <begin position="298"/>
        <end position="321"/>
    </location>
</feature>
<dbReference type="Pfam" id="PF03741">
    <property type="entry name" value="TerC"/>
    <property type="match status" value="1"/>
</dbReference>
<keyword evidence="8" id="KW-1185">Reference proteome</keyword>
<dbReference type="PANTHER" id="PTHR30238">
    <property type="entry name" value="MEMBRANE BOUND PREDICTED REDOX MODULATOR"/>
    <property type="match status" value="1"/>
</dbReference>
<evidence type="ECO:0000256" key="3">
    <source>
        <dbReference type="ARBA" id="ARBA00022692"/>
    </source>
</evidence>
<dbReference type="Proteomes" id="UP000547973">
    <property type="component" value="Unassembled WGS sequence"/>
</dbReference>
<dbReference type="InterPro" id="IPR005496">
    <property type="entry name" value="Integral_membrane_TerC"/>
</dbReference>
<evidence type="ECO:0000256" key="6">
    <source>
        <dbReference type="SAM" id="Phobius"/>
    </source>
</evidence>
<dbReference type="InterPro" id="IPR022369">
    <property type="entry name" value="Integral_membrane_TerC_rswitch"/>
</dbReference>
<accession>A0A7Z0CHJ2</accession>
<evidence type="ECO:0000256" key="4">
    <source>
        <dbReference type="ARBA" id="ARBA00022989"/>
    </source>
</evidence>
<evidence type="ECO:0000256" key="2">
    <source>
        <dbReference type="ARBA" id="ARBA00007511"/>
    </source>
</evidence>
<evidence type="ECO:0000313" key="8">
    <source>
        <dbReference type="Proteomes" id="UP000547973"/>
    </source>
</evidence>
<evidence type="ECO:0000256" key="5">
    <source>
        <dbReference type="ARBA" id="ARBA00023136"/>
    </source>
</evidence>
<feature type="transmembrane region" description="Helical" evidence="6">
    <location>
        <begin position="257"/>
        <end position="278"/>
    </location>
</feature>
<dbReference type="EMBL" id="JACBZO010000001">
    <property type="protein sequence ID" value="NYI41536.1"/>
    <property type="molecule type" value="Genomic_DNA"/>
</dbReference>
<comment type="similarity">
    <text evidence="2">Belongs to the TerC family.</text>
</comment>
<feature type="transmembrane region" description="Helical" evidence="6">
    <location>
        <begin position="70"/>
        <end position="92"/>
    </location>
</feature>
<reference evidence="7 8" key="1">
    <citation type="submission" date="2020-07" db="EMBL/GenBank/DDBJ databases">
        <title>Sequencing the genomes of 1000 actinobacteria strains.</title>
        <authorList>
            <person name="Klenk H.-P."/>
        </authorList>
    </citation>
    <scope>NUCLEOTIDE SEQUENCE [LARGE SCALE GENOMIC DNA]</scope>
    <source>
        <strain evidence="7 8">DSM 19970</strain>
    </source>
</reference>
<dbReference type="AlphaFoldDB" id="A0A7Z0CHJ2"/>
<dbReference type="NCBIfam" id="TIGR03718">
    <property type="entry name" value="R_switched_Alx"/>
    <property type="match status" value="1"/>
</dbReference>
<protein>
    <submittedName>
        <fullName evidence="7">Tellurite resistance protein TerC</fullName>
    </submittedName>
</protein>
<dbReference type="RefSeq" id="WP_179397915.1">
    <property type="nucleotide sequence ID" value="NZ_JACBZO010000001.1"/>
</dbReference>
<feature type="transmembrane region" description="Helical" evidence="6">
    <location>
        <begin position="132"/>
        <end position="149"/>
    </location>
</feature>